<dbReference type="PANTHER" id="PTHR11142:SF0">
    <property type="entry name" value="TRNA PSEUDOURIDINE SYNTHASE-LIKE 1"/>
    <property type="match status" value="1"/>
</dbReference>
<dbReference type="Pfam" id="PF01416">
    <property type="entry name" value="PseudoU_synth_1"/>
    <property type="match status" value="3"/>
</dbReference>
<dbReference type="InterPro" id="IPR020103">
    <property type="entry name" value="PsdUridine_synth_cat_dom_sf"/>
</dbReference>
<comment type="catalytic activity">
    <reaction evidence="4">
        <text>uridine(38/39/40) in tRNA = pseudouridine(38/39/40) in tRNA</text>
        <dbReference type="Rhea" id="RHEA:22376"/>
        <dbReference type="Rhea" id="RHEA-COMP:10085"/>
        <dbReference type="Rhea" id="RHEA-COMP:10087"/>
        <dbReference type="ChEBI" id="CHEBI:65314"/>
        <dbReference type="ChEBI" id="CHEBI:65315"/>
        <dbReference type="EC" id="5.4.99.12"/>
    </reaction>
</comment>
<dbReference type="Proteomes" id="UP000583929">
    <property type="component" value="Unassembled WGS sequence"/>
</dbReference>
<evidence type="ECO:0000256" key="4">
    <source>
        <dbReference type="RuleBase" id="RU003792"/>
    </source>
</evidence>
<feature type="region of interest" description="Disordered" evidence="5">
    <location>
        <begin position="1"/>
        <end position="56"/>
    </location>
</feature>
<feature type="domain" description="Pseudouridine synthase I TruA alpha/beta" evidence="6">
    <location>
        <begin position="65"/>
        <end position="142"/>
    </location>
</feature>
<dbReference type="EMBL" id="JAATIQ010000165">
    <property type="protein sequence ID" value="KAF4375037.1"/>
    <property type="molecule type" value="Genomic_DNA"/>
</dbReference>
<organism evidence="7 8">
    <name type="scientific">Cannabis sativa</name>
    <name type="common">Hemp</name>
    <name type="synonym">Marijuana</name>
    <dbReference type="NCBI Taxonomy" id="3483"/>
    <lineage>
        <taxon>Eukaryota</taxon>
        <taxon>Viridiplantae</taxon>
        <taxon>Streptophyta</taxon>
        <taxon>Embryophyta</taxon>
        <taxon>Tracheophyta</taxon>
        <taxon>Spermatophyta</taxon>
        <taxon>Magnoliopsida</taxon>
        <taxon>eudicotyledons</taxon>
        <taxon>Gunneridae</taxon>
        <taxon>Pentapetalae</taxon>
        <taxon>rosids</taxon>
        <taxon>fabids</taxon>
        <taxon>Rosales</taxon>
        <taxon>Cannabaceae</taxon>
        <taxon>Cannabis</taxon>
    </lineage>
</organism>
<dbReference type="PANTHER" id="PTHR11142">
    <property type="entry name" value="PSEUDOURIDYLATE SYNTHASE"/>
    <property type="match status" value="1"/>
</dbReference>
<dbReference type="CDD" id="cd02570">
    <property type="entry name" value="PseudoU_synth_EcTruA"/>
    <property type="match status" value="1"/>
</dbReference>
<evidence type="ECO:0000259" key="6">
    <source>
        <dbReference type="Pfam" id="PF01416"/>
    </source>
</evidence>
<dbReference type="GO" id="GO:0031119">
    <property type="term" value="P:tRNA pseudouridine synthesis"/>
    <property type="evidence" value="ECO:0007669"/>
    <property type="project" value="TreeGrafter"/>
</dbReference>
<dbReference type="GO" id="GO:0160147">
    <property type="term" value="F:tRNA pseudouridine(38-40) synthase activity"/>
    <property type="evidence" value="ECO:0007669"/>
    <property type="project" value="UniProtKB-EC"/>
</dbReference>
<dbReference type="Gene3D" id="3.30.70.660">
    <property type="entry name" value="Pseudouridine synthase I, catalytic domain, C-terminal subdomain"/>
    <property type="match status" value="2"/>
</dbReference>
<evidence type="ECO:0000313" key="8">
    <source>
        <dbReference type="Proteomes" id="UP000583929"/>
    </source>
</evidence>
<dbReference type="EC" id="5.4.99.12" evidence="4"/>
<evidence type="ECO:0000256" key="3">
    <source>
        <dbReference type="ARBA" id="ARBA00023235"/>
    </source>
</evidence>
<evidence type="ECO:0000256" key="1">
    <source>
        <dbReference type="ARBA" id="ARBA00009375"/>
    </source>
</evidence>
<reference evidence="7 8" key="1">
    <citation type="journal article" date="2020" name="bioRxiv">
        <title>Sequence and annotation of 42 cannabis genomes reveals extensive copy number variation in cannabinoid synthesis and pathogen resistance genes.</title>
        <authorList>
            <person name="Mckernan K.J."/>
            <person name="Helbert Y."/>
            <person name="Kane L.T."/>
            <person name="Ebling H."/>
            <person name="Zhang L."/>
            <person name="Liu B."/>
            <person name="Eaton Z."/>
            <person name="Mclaughlin S."/>
            <person name="Kingan S."/>
            <person name="Baybayan P."/>
            <person name="Concepcion G."/>
            <person name="Jordan M."/>
            <person name="Riva A."/>
            <person name="Barbazuk W."/>
            <person name="Harkins T."/>
        </authorList>
    </citation>
    <scope>NUCLEOTIDE SEQUENCE [LARGE SCALE GENOMIC DNA]</scope>
    <source>
        <strain evidence="8">cv. Jamaican Lion 4</strain>
        <tissue evidence="7">Leaf</tissue>
    </source>
</reference>
<evidence type="ECO:0000313" key="7">
    <source>
        <dbReference type="EMBL" id="KAF4375037.1"/>
    </source>
</evidence>
<dbReference type="InterPro" id="IPR020095">
    <property type="entry name" value="PsdUridine_synth_TruA_C"/>
</dbReference>
<gene>
    <name evidence="7" type="ORF">G4B88_004788</name>
</gene>
<dbReference type="FunFam" id="3.30.70.580:FF:000008">
    <property type="entry name" value="tRNA pseudouridine synthase A"/>
    <property type="match status" value="1"/>
</dbReference>
<accession>A0A7J6FWW4</accession>
<feature type="compositionally biased region" description="Acidic residues" evidence="5">
    <location>
        <begin position="27"/>
        <end position="46"/>
    </location>
</feature>
<dbReference type="GO" id="GO:0003723">
    <property type="term" value="F:RNA binding"/>
    <property type="evidence" value="ECO:0007669"/>
    <property type="project" value="InterPro"/>
</dbReference>
<evidence type="ECO:0000256" key="5">
    <source>
        <dbReference type="SAM" id="MobiDB-lite"/>
    </source>
</evidence>
<feature type="compositionally biased region" description="Basic and acidic residues" evidence="5">
    <location>
        <begin position="1"/>
        <end position="10"/>
    </location>
</feature>
<dbReference type="NCBIfam" id="TIGR00071">
    <property type="entry name" value="hisT_truA"/>
    <property type="match status" value="1"/>
</dbReference>
<dbReference type="InterPro" id="IPR020094">
    <property type="entry name" value="TruA/RsuA/RluB/E/F_N"/>
</dbReference>
<keyword evidence="3 4" id="KW-0413">Isomerase</keyword>
<dbReference type="HAMAP" id="MF_00171">
    <property type="entry name" value="TruA"/>
    <property type="match status" value="1"/>
</dbReference>
<dbReference type="InterPro" id="IPR001406">
    <property type="entry name" value="PsdUridine_synth_TruA"/>
</dbReference>
<comment type="similarity">
    <text evidence="1 4">Belongs to the tRNA pseudouridine synthase TruA family.</text>
</comment>
<name>A0A7J6FWW4_CANSA</name>
<dbReference type="Gene3D" id="3.30.70.580">
    <property type="entry name" value="Pseudouridine synthase I, catalytic domain, N-terminal subdomain"/>
    <property type="match status" value="1"/>
</dbReference>
<sequence>MTEDSKHPLDTVESPPQRPSKLARTSEEDDLELEEDEVEGGEEEFGPDPQSMTQNPRTNIQRYLIAIEYIGTRFSGSQQQPKFRTVVGALQEAFRKFVGKPVSVFCSSRTDAGVHALSNVCHVDVERMSKRKPGEVLPPHEPDVVKKAVNHFLQKNEGDIMVIDVRCIPPDFHARHKAQERTYFYRLLSGPEPLSTLEKGRAWHIPEELNLSAMQEACKVLVGHHDFSTFRGSGCQAKSPVRTLDELNVSEMAPTPYFPSIAERGRNGFTHDDTQSFHSESNLGFGARRKHRCLVVTARARSFLYHQVRLLVGVLKAVGTGDITIADVERILNARSVNAASPMAPACGLYLGQLETRVEKEVEEELNQTEIQKLSCEEEEECKVEVRLLVGVLKAVGTGDITIADVERILNARSVNAASPMAPACGLYLGQVNHIVVKKKNVKSRVKHQVEKEEEEELNHTQIKKWLDFLICQVRLWRKSCCWYLQIV</sequence>
<dbReference type="InterPro" id="IPR020097">
    <property type="entry name" value="PsdUridine_synth_TruA_a/b_dom"/>
</dbReference>
<dbReference type="SUPFAM" id="SSF55120">
    <property type="entry name" value="Pseudouridine synthase"/>
    <property type="match status" value="2"/>
</dbReference>
<evidence type="ECO:0000256" key="2">
    <source>
        <dbReference type="ARBA" id="ARBA00022694"/>
    </source>
</evidence>
<proteinExistence type="inferred from homology"/>
<keyword evidence="2 4" id="KW-0819">tRNA processing</keyword>
<comment type="caution">
    <text evidence="7">The sequence shown here is derived from an EMBL/GenBank/DDBJ whole genome shotgun (WGS) entry which is preliminary data.</text>
</comment>
<protein>
    <recommendedName>
        <fullName evidence="4">tRNA pseudouridine synthase</fullName>
        <ecNumber evidence="4">5.4.99.12</ecNumber>
    </recommendedName>
</protein>
<feature type="domain" description="Pseudouridine synthase I TruA alpha/beta" evidence="6">
    <location>
        <begin position="385"/>
        <end position="432"/>
    </location>
</feature>
<feature type="domain" description="Pseudouridine synthase I TruA alpha/beta" evidence="6">
    <location>
        <begin position="217"/>
        <end position="351"/>
    </location>
</feature>
<dbReference type="AlphaFoldDB" id="A0A7J6FWW4"/>
<keyword evidence="8" id="KW-1185">Reference proteome</keyword>